<dbReference type="EMBL" id="CM037161">
    <property type="protein sequence ID" value="KAH7855177.1"/>
    <property type="molecule type" value="Genomic_DNA"/>
</dbReference>
<evidence type="ECO:0000313" key="2">
    <source>
        <dbReference type="Proteomes" id="UP000828048"/>
    </source>
</evidence>
<name>A0ACB7YPX0_9ERIC</name>
<accession>A0ACB7YPX0</accession>
<gene>
    <name evidence="1" type="ORF">Vadar_022165</name>
</gene>
<sequence>MNIQLLPNNKVIMYDATNLGPSSMKLPDGNCRPVPGRPGEVDCSAHAVEYDVQTAKVGPLKVLSNTWCSSGGLTVDGNLISTGGTDEGNQSVRILNPCKGCDFKERLDVLAAARWSSSQEKLEDGNFILVGGRREFSYEQGRRQDSIVFTRKRVDLPFLRLTTTDKYENNLYPFVHLLPDGNIFLLANRRSIIIDTKTDKVVRELPLMPGGSRGFPASGMSALLPLKISNVNGSTMEAEVMVCGGAKPEAAEKAEKDELLWAMTDCGRLMVTNPDAQWELELMPTRRVMGDMLLLPTAEVLLLNGATQGVSGLSSADLPNLTPLLYTPEKKVKHRFKSLKPTEIPRMYQSSAAVLPDGNVLVAGSNPNKNYDFQAKFPTELRVEKFTPRALLGSRFGHPQASDFRR</sequence>
<comment type="caution">
    <text evidence="1">The sequence shown here is derived from an EMBL/GenBank/DDBJ whole genome shotgun (WGS) entry which is preliminary data.</text>
</comment>
<reference evidence="1 2" key="1">
    <citation type="journal article" date="2021" name="Hortic Res">
        <title>High-quality reference genome and annotation aids understanding of berry development for evergreen blueberry (Vaccinium darrowii).</title>
        <authorList>
            <person name="Yu J."/>
            <person name="Hulse-Kemp A.M."/>
            <person name="Babiker E."/>
            <person name="Staton M."/>
        </authorList>
    </citation>
    <scope>NUCLEOTIDE SEQUENCE [LARGE SCALE GENOMIC DNA]</scope>
    <source>
        <strain evidence="2">cv. NJ 8807/NJ 8810</strain>
        <tissue evidence="1">Young leaf</tissue>
    </source>
</reference>
<keyword evidence="2" id="KW-1185">Reference proteome</keyword>
<organism evidence="1 2">
    <name type="scientific">Vaccinium darrowii</name>
    <dbReference type="NCBI Taxonomy" id="229202"/>
    <lineage>
        <taxon>Eukaryota</taxon>
        <taxon>Viridiplantae</taxon>
        <taxon>Streptophyta</taxon>
        <taxon>Embryophyta</taxon>
        <taxon>Tracheophyta</taxon>
        <taxon>Spermatophyta</taxon>
        <taxon>Magnoliopsida</taxon>
        <taxon>eudicotyledons</taxon>
        <taxon>Gunneridae</taxon>
        <taxon>Pentapetalae</taxon>
        <taxon>asterids</taxon>
        <taxon>Ericales</taxon>
        <taxon>Ericaceae</taxon>
        <taxon>Vaccinioideae</taxon>
        <taxon>Vaccinieae</taxon>
        <taxon>Vaccinium</taxon>
    </lineage>
</organism>
<protein>
    <submittedName>
        <fullName evidence="1">Uncharacterized protein</fullName>
    </submittedName>
</protein>
<evidence type="ECO:0000313" key="1">
    <source>
        <dbReference type="EMBL" id="KAH7855177.1"/>
    </source>
</evidence>
<dbReference type="Proteomes" id="UP000828048">
    <property type="component" value="Chromosome 11"/>
</dbReference>
<proteinExistence type="predicted"/>